<name>A0A3A5HBE2_9ACTN</name>
<dbReference type="InterPro" id="IPR002508">
    <property type="entry name" value="MurNAc-LAA_cat"/>
</dbReference>
<dbReference type="Proteomes" id="UP000276542">
    <property type="component" value="Unassembled WGS sequence"/>
</dbReference>
<accession>A0A3A5HBE2</accession>
<dbReference type="Gene3D" id="3.40.630.40">
    <property type="entry name" value="Zn-dependent exopeptidases"/>
    <property type="match status" value="1"/>
</dbReference>
<gene>
    <name evidence="3" type="ORF">D4739_03395</name>
</gene>
<proteinExistence type="predicted"/>
<dbReference type="Pfam" id="PF01520">
    <property type="entry name" value="Amidase_3"/>
    <property type="match status" value="1"/>
</dbReference>
<dbReference type="PANTHER" id="PTHR30404">
    <property type="entry name" value="N-ACETYLMURAMOYL-L-ALANINE AMIDASE"/>
    <property type="match status" value="1"/>
</dbReference>
<dbReference type="InterPro" id="IPR050695">
    <property type="entry name" value="N-acetylmuramoyl_amidase_3"/>
</dbReference>
<dbReference type="CDD" id="cd02696">
    <property type="entry name" value="MurNAc-LAA"/>
    <property type="match status" value="1"/>
</dbReference>
<evidence type="ECO:0000313" key="4">
    <source>
        <dbReference type="Proteomes" id="UP000276542"/>
    </source>
</evidence>
<dbReference type="AlphaFoldDB" id="A0A3A5HBE2"/>
<dbReference type="OrthoDB" id="3268878at2"/>
<reference evidence="4" key="1">
    <citation type="submission" date="2018-09" db="EMBL/GenBank/DDBJ databases">
        <authorList>
            <person name="Zhu H."/>
        </authorList>
    </citation>
    <scope>NUCLEOTIDE SEQUENCE [LARGE SCALE GENOMIC DNA]</scope>
    <source>
        <strain evidence="4">K1W22B-1</strain>
    </source>
</reference>
<keyword evidence="1" id="KW-0378">Hydrolase</keyword>
<evidence type="ECO:0000256" key="1">
    <source>
        <dbReference type="ARBA" id="ARBA00022801"/>
    </source>
</evidence>
<comment type="caution">
    <text evidence="3">The sequence shown here is derived from an EMBL/GenBank/DDBJ whole genome shotgun (WGS) entry which is preliminary data.</text>
</comment>
<dbReference type="GO" id="GO:0009253">
    <property type="term" value="P:peptidoglycan catabolic process"/>
    <property type="evidence" value="ECO:0007669"/>
    <property type="project" value="InterPro"/>
</dbReference>
<keyword evidence="4" id="KW-1185">Reference proteome</keyword>
<dbReference type="SMART" id="SM00646">
    <property type="entry name" value="Ami_3"/>
    <property type="match status" value="1"/>
</dbReference>
<feature type="domain" description="MurNAc-LAA" evidence="2">
    <location>
        <begin position="146"/>
        <end position="270"/>
    </location>
</feature>
<dbReference type="PANTHER" id="PTHR30404:SF0">
    <property type="entry name" value="N-ACETYLMURAMOYL-L-ALANINE AMIDASE AMIC"/>
    <property type="match status" value="1"/>
</dbReference>
<evidence type="ECO:0000313" key="3">
    <source>
        <dbReference type="EMBL" id="RJS45354.1"/>
    </source>
</evidence>
<dbReference type="GO" id="GO:0030288">
    <property type="term" value="C:outer membrane-bounded periplasmic space"/>
    <property type="evidence" value="ECO:0007669"/>
    <property type="project" value="TreeGrafter"/>
</dbReference>
<dbReference type="SUPFAM" id="SSF53187">
    <property type="entry name" value="Zn-dependent exopeptidases"/>
    <property type="match status" value="1"/>
</dbReference>
<dbReference type="GO" id="GO:0008745">
    <property type="term" value="F:N-acetylmuramoyl-L-alanine amidase activity"/>
    <property type="evidence" value="ECO:0007669"/>
    <property type="project" value="InterPro"/>
</dbReference>
<organism evidence="3 4">
    <name type="scientific">Nocardioides cavernaquae</name>
    <dbReference type="NCBI Taxonomy" id="2321396"/>
    <lineage>
        <taxon>Bacteria</taxon>
        <taxon>Bacillati</taxon>
        <taxon>Actinomycetota</taxon>
        <taxon>Actinomycetes</taxon>
        <taxon>Propionibacteriales</taxon>
        <taxon>Nocardioidaceae</taxon>
        <taxon>Nocardioides</taxon>
    </lineage>
</organism>
<dbReference type="EMBL" id="QYRP01000002">
    <property type="protein sequence ID" value="RJS45354.1"/>
    <property type="molecule type" value="Genomic_DNA"/>
</dbReference>
<protein>
    <submittedName>
        <fullName evidence="3">N-acetylmuramoyl-L-alanine amidase</fullName>
    </submittedName>
</protein>
<sequence length="274" mass="28135">MQTLGDTGPVRPLGTLAAAAAGTTLALSTSLLVAPPSNAPGTLTRVAATSTPLAGRTIVLDPGHQLGNRNFPREIARLVPAGGMTKPCNTTGTSTNGGYPEATMAMSVSRLLKRRLEALGARVVMTRYANREDRWGPCVDVRGRAGNASSGVRADLKLSVHGDGNIGGGPGFHVIAPTSRAGWTDDIAASSLVLAKRVRLALLAAGLPVAAYTGGGDGLDLRGDLGTLNLSDVPAAMVELGNMRSRADAARMTTLSGRTRYARALAAGIVSYLR</sequence>
<evidence type="ECO:0000259" key="2">
    <source>
        <dbReference type="SMART" id="SM00646"/>
    </source>
</evidence>